<evidence type="ECO:0000313" key="3">
    <source>
        <dbReference type="Proteomes" id="UP000050761"/>
    </source>
</evidence>
<gene>
    <name evidence="2" type="ORF">HPBE_LOCUS26921</name>
</gene>
<feature type="transmembrane region" description="Helical" evidence="1">
    <location>
        <begin position="132"/>
        <end position="152"/>
    </location>
</feature>
<organism evidence="3 4">
    <name type="scientific">Heligmosomoides polygyrus</name>
    <name type="common">Parasitic roundworm</name>
    <dbReference type="NCBI Taxonomy" id="6339"/>
    <lineage>
        <taxon>Eukaryota</taxon>
        <taxon>Metazoa</taxon>
        <taxon>Ecdysozoa</taxon>
        <taxon>Nematoda</taxon>
        <taxon>Chromadorea</taxon>
        <taxon>Rhabditida</taxon>
        <taxon>Rhabditina</taxon>
        <taxon>Rhabditomorpha</taxon>
        <taxon>Strongyloidea</taxon>
        <taxon>Heligmosomidae</taxon>
        <taxon>Heligmosomoides</taxon>
    </lineage>
</organism>
<keyword evidence="1" id="KW-0812">Transmembrane</keyword>
<evidence type="ECO:0000256" key="1">
    <source>
        <dbReference type="SAM" id="Phobius"/>
    </source>
</evidence>
<proteinExistence type="predicted"/>
<dbReference type="WBParaSite" id="HPBE_0002692201-mRNA-1">
    <property type="protein sequence ID" value="HPBE_0002692201-mRNA-1"/>
    <property type="gene ID" value="HPBE_0002692201"/>
</dbReference>
<accession>A0A3P8ET04</accession>
<accession>A0A183GW52</accession>
<dbReference type="AlphaFoldDB" id="A0A183GW52"/>
<keyword evidence="1" id="KW-0472">Membrane</keyword>
<protein>
    <submittedName>
        <fullName evidence="4">MOR2-PAG1_C domain-containing protein</fullName>
    </submittedName>
</protein>
<keyword evidence="1" id="KW-1133">Transmembrane helix</keyword>
<dbReference type="Proteomes" id="UP000050761">
    <property type="component" value="Unassembled WGS sequence"/>
</dbReference>
<dbReference type="EMBL" id="UZAH01041302">
    <property type="protein sequence ID" value="VDP60041.1"/>
    <property type="molecule type" value="Genomic_DNA"/>
</dbReference>
<dbReference type="OrthoDB" id="760868at2759"/>
<name>A0A183GW52_HELPZ</name>
<evidence type="ECO:0000313" key="2">
    <source>
        <dbReference type="EMBL" id="VDP60041.1"/>
    </source>
</evidence>
<evidence type="ECO:0000313" key="4">
    <source>
        <dbReference type="WBParaSite" id="HPBE_0002692201-mRNA-1"/>
    </source>
</evidence>
<reference evidence="2 3" key="1">
    <citation type="submission" date="2018-11" db="EMBL/GenBank/DDBJ databases">
        <authorList>
            <consortium name="Pathogen Informatics"/>
        </authorList>
    </citation>
    <scope>NUCLEOTIDE SEQUENCE [LARGE SCALE GENOMIC DNA]</scope>
</reference>
<sequence length="153" mass="17867">MLRDRISKPMWEAFDYLFYVYTFCDDQGIPPYTGKLSSFCVLFEVIHLYLVVDTEQFLAVPLRLQTVVDLCRTTLKGDDNWTEHLYAAKIMECAILQCKDRADPFVVEAIRIMISLAHQRLKRPIGENLKELKPLLLLVSFYVFYSIFVGVFL</sequence>
<keyword evidence="3" id="KW-1185">Reference proteome</keyword>
<reference evidence="4" key="2">
    <citation type="submission" date="2019-09" db="UniProtKB">
        <authorList>
            <consortium name="WormBaseParasite"/>
        </authorList>
    </citation>
    <scope>IDENTIFICATION</scope>
</reference>